<organism evidence="2 3">
    <name type="scientific">Amycolatopsis viridis</name>
    <dbReference type="NCBI Taxonomy" id="185678"/>
    <lineage>
        <taxon>Bacteria</taxon>
        <taxon>Bacillati</taxon>
        <taxon>Actinomycetota</taxon>
        <taxon>Actinomycetes</taxon>
        <taxon>Pseudonocardiales</taxon>
        <taxon>Pseudonocardiaceae</taxon>
        <taxon>Amycolatopsis</taxon>
    </lineage>
</organism>
<dbReference type="InterPro" id="IPR045057">
    <property type="entry name" value="Gcn5-rel_NAT"/>
</dbReference>
<dbReference type="Pfam" id="PF14542">
    <property type="entry name" value="Acetyltransf_CG"/>
    <property type="match status" value="1"/>
</dbReference>
<comment type="caution">
    <text evidence="2">The sequence shown here is derived from an EMBL/GenBank/DDBJ whole genome shotgun (WGS) entry which is preliminary data.</text>
</comment>
<dbReference type="EMBL" id="JAANOU010000001">
    <property type="protein sequence ID" value="NIH78569.1"/>
    <property type="molecule type" value="Genomic_DNA"/>
</dbReference>
<name>A0ABX0SSE1_9PSEU</name>
<protein>
    <recommendedName>
        <fullName evidence="1">N-acetyltransferase domain-containing protein</fullName>
    </recommendedName>
</protein>
<dbReference type="Proteomes" id="UP000754495">
    <property type="component" value="Unassembled WGS sequence"/>
</dbReference>
<dbReference type="InterPro" id="IPR016181">
    <property type="entry name" value="Acyl_CoA_acyltransferase"/>
</dbReference>
<keyword evidence="3" id="KW-1185">Reference proteome</keyword>
<evidence type="ECO:0000313" key="3">
    <source>
        <dbReference type="Proteomes" id="UP000754495"/>
    </source>
</evidence>
<dbReference type="Gene3D" id="3.40.630.30">
    <property type="match status" value="1"/>
</dbReference>
<reference evidence="2 3" key="1">
    <citation type="submission" date="2020-03" db="EMBL/GenBank/DDBJ databases">
        <title>Sequencing the genomes of 1000 actinobacteria strains.</title>
        <authorList>
            <person name="Klenk H.-P."/>
        </authorList>
    </citation>
    <scope>NUCLEOTIDE SEQUENCE [LARGE SCALE GENOMIC DNA]</scope>
    <source>
        <strain evidence="2 3">DSM 45668</strain>
    </source>
</reference>
<dbReference type="PANTHER" id="PTHR31435:SF10">
    <property type="entry name" value="BSR4717 PROTEIN"/>
    <property type="match status" value="1"/>
</dbReference>
<sequence>MVSRNDEKHRYEIHVGGKLGGFAEYRERGDDVIFTHTEVDDAFSGQGLGSRLAAGAIDDAVQRGRTIVPLCPFIGAYLRKHPEHDASVRWPD</sequence>
<evidence type="ECO:0000259" key="1">
    <source>
        <dbReference type="PROSITE" id="PS51729"/>
    </source>
</evidence>
<dbReference type="InterPro" id="IPR031165">
    <property type="entry name" value="GNAT_YJDJ"/>
</dbReference>
<dbReference type="SUPFAM" id="SSF55729">
    <property type="entry name" value="Acyl-CoA N-acyltransferases (Nat)"/>
    <property type="match status" value="1"/>
</dbReference>
<dbReference type="PANTHER" id="PTHR31435">
    <property type="entry name" value="PROTEIN NATD1"/>
    <property type="match status" value="1"/>
</dbReference>
<proteinExistence type="predicted"/>
<dbReference type="PROSITE" id="PS51729">
    <property type="entry name" value="GNAT_YJDJ"/>
    <property type="match status" value="1"/>
</dbReference>
<feature type="domain" description="N-acetyltransferase" evidence="1">
    <location>
        <begin position="3"/>
        <end position="89"/>
    </location>
</feature>
<accession>A0ABX0SSE1</accession>
<gene>
    <name evidence="2" type="ORF">FHX46_001099</name>
</gene>
<evidence type="ECO:0000313" key="2">
    <source>
        <dbReference type="EMBL" id="NIH78569.1"/>
    </source>
</evidence>
<dbReference type="RefSeq" id="WP_167111238.1">
    <property type="nucleotide sequence ID" value="NZ_JAANOU010000001.1"/>
</dbReference>